<dbReference type="InterPro" id="IPR018730">
    <property type="entry name" value="DUF2273"/>
</dbReference>
<sequence length="55" mass="5847">MIKKIKNLPYPILGGAIGLGLATVILNIGFFRTIFVVALVGTGAAAGWYLQNSRK</sequence>
<dbReference type="RefSeq" id="WP_023391814.1">
    <property type="nucleotide sequence ID" value="NZ_CP146287.1"/>
</dbReference>
<protein>
    <recommendedName>
        <fullName evidence="4">DUF2273 domain-containing protein</fullName>
    </recommendedName>
</protein>
<feature type="transmembrane region" description="Helical" evidence="1">
    <location>
        <begin position="34"/>
        <end position="50"/>
    </location>
</feature>
<organism evidence="2 3">
    <name type="scientific">Abiotrophia defectiva ATCC 49176</name>
    <dbReference type="NCBI Taxonomy" id="592010"/>
    <lineage>
        <taxon>Bacteria</taxon>
        <taxon>Bacillati</taxon>
        <taxon>Bacillota</taxon>
        <taxon>Bacilli</taxon>
        <taxon>Lactobacillales</taxon>
        <taxon>Aerococcaceae</taxon>
        <taxon>Abiotrophia</taxon>
    </lineage>
</organism>
<keyword evidence="1" id="KW-0472">Membrane</keyword>
<evidence type="ECO:0000256" key="1">
    <source>
        <dbReference type="SAM" id="Phobius"/>
    </source>
</evidence>
<feature type="transmembrane region" description="Helical" evidence="1">
    <location>
        <begin position="7"/>
        <end position="28"/>
    </location>
</feature>
<dbReference type="Proteomes" id="UP000019050">
    <property type="component" value="Unassembled WGS sequence"/>
</dbReference>
<accession>W1Q614</accession>
<dbReference type="EMBL" id="ACIN03000011">
    <property type="protein sequence ID" value="ESK65494.1"/>
    <property type="molecule type" value="Genomic_DNA"/>
</dbReference>
<dbReference type="GeneID" id="84817686"/>
<comment type="caution">
    <text evidence="2">The sequence shown here is derived from an EMBL/GenBank/DDBJ whole genome shotgun (WGS) entry which is preliminary data.</text>
</comment>
<dbReference type="STRING" id="592010.GCWU000182_001171"/>
<keyword evidence="1" id="KW-1133">Transmembrane helix</keyword>
<dbReference type="HOGENOM" id="CLU_192686_5_1_9"/>
<keyword evidence="3" id="KW-1185">Reference proteome</keyword>
<reference evidence="2" key="1">
    <citation type="submission" date="2013-06" db="EMBL/GenBank/DDBJ databases">
        <authorList>
            <person name="Weinstock G."/>
            <person name="Sodergren E."/>
            <person name="Clifton S."/>
            <person name="Fulton L."/>
            <person name="Fulton B."/>
            <person name="Courtney L."/>
            <person name="Fronick C."/>
            <person name="Harrison M."/>
            <person name="Strong C."/>
            <person name="Farmer C."/>
            <person name="Delahaunty K."/>
            <person name="Markovic C."/>
            <person name="Hall O."/>
            <person name="Minx P."/>
            <person name="Tomlinson C."/>
            <person name="Mitreva M."/>
            <person name="Nelson J."/>
            <person name="Hou S."/>
            <person name="Wollam A."/>
            <person name="Pepin K.H."/>
            <person name="Johnson M."/>
            <person name="Bhonagiri V."/>
            <person name="Nash W.E."/>
            <person name="Warren W."/>
            <person name="Chinwalla A."/>
            <person name="Mardis E.R."/>
            <person name="Wilson R.K."/>
        </authorList>
    </citation>
    <scope>NUCLEOTIDE SEQUENCE [LARGE SCALE GENOMIC DNA]</scope>
    <source>
        <strain evidence="2">ATCC 49176</strain>
    </source>
</reference>
<dbReference type="AlphaFoldDB" id="W1Q614"/>
<keyword evidence="1" id="KW-0812">Transmembrane</keyword>
<evidence type="ECO:0000313" key="2">
    <source>
        <dbReference type="EMBL" id="ESK65494.1"/>
    </source>
</evidence>
<proteinExistence type="predicted"/>
<dbReference type="Pfam" id="PF10031">
    <property type="entry name" value="DUF2273"/>
    <property type="match status" value="1"/>
</dbReference>
<gene>
    <name evidence="2" type="ORF">GCWU000182_001171</name>
</gene>
<evidence type="ECO:0008006" key="4">
    <source>
        <dbReference type="Google" id="ProtNLM"/>
    </source>
</evidence>
<name>W1Q614_ABIDE</name>
<evidence type="ECO:0000313" key="3">
    <source>
        <dbReference type="Proteomes" id="UP000019050"/>
    </source>
</evidence>